<evidence type="ECO:0000259" key="1">
    <source>
        <dbReference type="Pfam" id="PF00534"/>
    </source>
</evidence>
<sequence>MVSISLGKGGAERSCAMLSEMLHEQGYEVHIAILNNQVDYPYKGALFNLGDFKKENENFRGRFKRLLKLRQYLKQHAIEVVIDHRTKNQYYRERFYHNIIYKGFQKIYVVHSANPNLYLTKQPKKFSKIYNKNSATVAVSNHITEKILPSFGITNATTIHNAFNGGWASQSANLPKNITPHNYILSYGRIEEAVKDFTFLLNAFTASQVWKKGVQLVIMGEGEDKEALQQFASTLPSAQQIVFLPHQSPFSIIQKAKFVTLTSRFEGFPMVLVESLSLGVPVVSLDIVSGPSEIIEDGSNGLLIPKRDVSLFAQAMQRMATNSILREQCAKNAKPSVARFSTIEIGEKWNQLIQHALRRP</sequence>
<dbReference type="EMBL" id="QRAO01000008">
    <property type="protein sequence ID" value="RDK83236.1"/>
    <property type="molecule type" value="Genomic_DNA"/>
</dbReference>
<organism evidence="3 4">
    <name type="scientific">Marinirhabdus gelatinilytica</name>
    <dbReference type="NCBI Taxonomy" id="1703343"/>
    <lineage>
        <taxon>Bacteria</taxon>
        <taxon>Pseudomonadati</taxon>
        <taxon>Bacteroidota</taxon>
        <taxon>Flavobacteriia</taxon>
        <taxon>Flavobacteriales</taxon>
        <taxon>Flavobacteriaceae</taxon>
    </lineage>
</organism>
<evidence type="ECO:0000313" key="4">
    <source>
        <dbReference type="Proteomes" id="UP000255317"/>
    </source>
</evidence>
<name>A0A370Q4D2_9FLAO</name>
<evidence type="ECO:0000259" key="2">
    <source>
        <dbReference type="Pfam" id="PF13439"/>
    </source>
</evidence>
<dbReference type="InterPro" id="IPR001296">
    <property type="entry name" value="Glyco_trans_1"/>
</dbReference>
<dbReference type="Pfam" id="PF00534">
    <property type="entry name" value="Glycos_transf_1"/>
    <property type="match status" value="1"/>
</dbReference>
<dbReference type="Gene3D" id="3.40.50.2000">
    <property type="entry name" value="Glycogen Phosphorylase B"/>
    <property type="match status" value="2"/>
</dbReference>
<dbReference type="OrthoDB" id="798298at2"/>
<accession>A0A370Q4D2</accession>
<dbReference type="AlphaFoldDB" id="A0A370Q4D2"/>
<keyword evidence="4" id="KW-1185">Reference proteome</keyword>
<dbReference type="Pfam" id="PF13439">
    <property type="entry name" value="Glyco_transf_4"/>
    <property type="match status" value="1"/>
</dbReference>
<dbReference type="PANTHER" id="PTHR12526">
    <property type="entry name" value="GLYCOSYLTRANSFERASE"/>
    <property type="match status" value="1"/>
</dbReference>
<evidence type="ECO:0000313" key="3">
    <source>
        <dbReference type="EMBL" id="RDK83236.1"/>
    </source>
</evidence>
<proteinExistence type="predicted"/>
<dbReference type="CDD" id="cd03811">
    <property type="entry name" value="GT4_GT28_WabH-like"/>
    <property type="match status" value="1"/>
</dbReference>
<protein>
    <submittedName>
        <fullName evidence="3">Glycosyltransferase involved in cell wall biosynthesis</fullName>
    </submittedName>
</protein>
<keyword evidence="3" id="KW-0808">Transferase</keyword>
<dbReference type="SUPFAM" id="SSF53756">
    <property type="entry name" value="UDP-Glycosyltransferase/glycogen phosphorylase"/>
    <property type="match status" value="1"/>
</dbReference>
<gene>
    <name evidence="3" type="ORF">C8D94_10824</name>
</gene>
<reference evidence="3 4" key="1">
    <citation type="submission" date="2018-07" db="EMBL/GenBank/DDBJ databases">
        <title>Genomic Encyclopedia of Type Strains, Phase IV (KMG-IV): sequencing the most valuable type-strain genomes for metagenomic binning, comparative biology and taxonomic classification.</title>
        <authorList>
            <person name="Goeker M."/>
        </authorList>
    </citation>
    <scope>NUCLEOTIDE SEQUENCE [LARGE SCALE GENOMIC DNA]</scope>
    <source>
        <strain evidence="3 4">DSM 101478</strain>
    </source>
</reference>
<dbReference type="Proteomes" id="UP000255317">
    <property type="component" value="Unassembled WGS sequence"/>
</dbReference>
<comment type="caution">
    <text evidence="3">The sequence shown here is derived from an EMBL/GenBank/DDBJ whole genome shotgun (WGS) entry which is preliminary data.</text>
</comment>
<dbReference type="RefSeq" id="WP_147278572.1">
    <property type="nucleotide sequence ID" value="NZ_QRAO01000008.1"/>
</dbReference>
<dbReference type="InterPro" id="IPR028098">
    <property type="entry name" value="Glyco_trans_4-like_N"/>
</dbReference>
<feature type="domain" description="Glycosyl transferase family 1" evidence="1">
    <location>
        <begin position="180"/>
        <end position="334"/>
    </location>
</feature>
<feature type="domain" description="Glycosyltransferase subfamily 4-like N-terminal" evidence="2">
    <location>
        <begin position="9"/>
        <end position="162"/>
    </location>
</feature>
<dbReference type="GO" id="GO:0016757">
    <property type="term" value="F:glycosyltransferase activity"/>
    <property type="evidence" value="ECO:0007669"/>
    <property type="project" value="InterPro"/>
</dbReference>